<gene>
    <name evidence="1" type="ORF">VTAP4600_B1354</name>
</gene>
<dbReference type="KEGG" id="vta:B1354"/>
<protein>
    <submittedName>
        <fullName evidence="1">Uncharacterized protein</fullName>
    </submittedName>
</protein>
<dbReference type="EMBL" id="LT960612">
    <property type="protein sequence ID" value="SON52965.1"/>
    <property type="molecule type" value="Genomic_DNA"/>
</dbReference>
<reference evidence="1 2" key="1">
    <citation type="submission" date="2017-10" db="EMBL/GenBank/DDBJ databases">
        <authorList>
            <person name="Banno H."/>
            <person name="Chua N.-H."/>
        </authorList>
    </citation>
    <scope>NUCLEOTIDE SEQUENCE [LARGE SCALE GENOMIC DNA]</scope>
    <source>
        <strain evidence="1">Vibrio tapetis CECT4600</strain>
    </source>
</reference>
<dbReference type="AlphaFoldDB" id="A0A2N8ZM30"/>
<name>A0A2N8ZM30_9VIBR</name>
<organism evidence="1 2">
    <name type="scientific">Vibrio tapetis subsp. tapetis</name>
    <dbReference type="NCBI Taxonomy" id="1671868"/>
    <lineage>
        <taxon>Bacteria</taxon>
        <taxon>Pseudomonadati</taxon>
        <taxon>Pseudomonadota</taxon>
        <taxon>Gammaproteobacteria</taxon>
        <taxon>Vibrionales</taxon>
        <taxon>Vibrionaceae</taxon>
        <taxon>Vibrio</taxon>
    </lineage>
</organism>
<sequence length="62" mass="6864">MRSISIASSVPSKAIPIGYNGYNKPIQARPIIMAFSKRNRLITSCILLKVLNTMAKRPNAFT</sequence>
<evidence type="ECO:0000313" key="2">
    <source>
        <dbReference type="Proteomes" id="UP000235828"/>
    </source>
</evidence>
<proteinExistence type="predicted"/>
<accession>A0A2N8ZM30</accession>
<evidence type="ECO:0000313" key="1">
    <source>
        <dbReference type="EMBL" id="SON52965.1"/>
    </source>
</evidence>
<keyword evidence="2" id="KW-1185">Reference proteome</keyword>
<dbReference type="Proteomes" id="UP000235828">
    <property type="component" value="Chromosome B"/>
</dbReference>